<evidence type="ECO:0000256" key="2">
    <source>
        <dbReference type="ARBA" id="ARBA00022448"/>
    </source>
</evidence>
<dbReference type="GO" id="GO:0005737">
    <property type="term" value="C:cytoplasm"/>
    <property type="evidence" value="ECO:0007669"/>
    <property type="project" value="UniProtKB-SubCell"/>
</dbReference>
<evidence type="ECO:0000313" key="11">
    <source>
        <dbReference type="Proteomes" id="UP000070483"/>
    </source>
</evidence>
<dbReference type="PANTHER" id="PTHR33799">
    <property type="entry name" value="PTS PERMEASE-RELATED-RELATED"/>
    <property type="match status" value="1"/>
</dbReference>
<name>A0A134AJI2_9FUSO</name>
<dbReference type="PANTHER" id="PTHR33799:SF1">
    <property type="entry name" value="PTS SYSTEM MANNOSE-SPECIFIC EIIAB COMPONENT-RELATED"/>
    <property type="match status" value="1"/>
</dbReference>
<evidence type="ECO:0000256" key="7">
    <source>
        <dbReference type="ARBA" id="ARBA00022683"/>
    </source>
</evidence>
<evidence type="ECO:0000256" key="6">
    <source>
        <dbReference type="ARBA" id="ARBA00022679"/>
    </source>
</evidence>
<keyword evidence="8" id="KW-0418">Kinase</keyword>
<comment type="subcellular location">
    <subcellularLocation>
        <location evidence="1">Cytoplasm</location>
    </subcellularLocation>
</comment>
<dbReference type="NCBIfam" id="TIGR00824">
    <property type="entry name" value="EIIA-man"/>
    <property type="match status" value="1"/>
</dbReference>
<dbReference type="CDD" id="cd00006">
    <property type="entry name" value="PTS_IIA_man"/>
    <property type="match status" value="1"/>
</dbReference>
<dbReference type="SUPFAM" id="SSF53062">
    <property type="entry name" value="PTS system fructose IIA component-like"/>
    <property type="match status" value="1"/>
</dbReference>
<dbReference type="GO" id="GO:0009401">
    <property type="term" value="P:phosphoenolpyruvate-dependent sugar phosphotransferase system"/>
    <property type="evidence" value="ECO:0007669"/>
    <property type="project" value="UniProtKB-KW"/>
</dbReference>
<keyword evidence="7" id="KW-0598">Phosphotransferase system</keyword>
<keyword evidence="6 10" id="KW-0808">Transferase</keyword>
<dbReference type="Pfam" id="PF03610">
    <property type="entry name" value="EIIA-man"/>
    <property type="match status" value="1"/>
</dbReference>
<keyword evidence="2" id="KW-0813">Transport</keyword>
<gene>
    <name evidence="10" type="ORF">HMPREF3180_00869</name>
</gene>
<dbReference type="PATRIC" id="fig|157687.3.peg.868"/>
<evidence type="ECO:0000256" key="3">
    <source>
        <dbReference type="ARBA" id="ARBA00022490"/>
    </source>
</evidence>
<keyword evidence="4" id="KW-0597">Phosphoprotein</keyword>
<comment type="caution">
    <text evidence="10">The sequence shown here is derived from an EMBL/GenBank/DDBJ whole genome shotgun (WGS) entry which is preliminary data.</text>
</comment>
<dbReference type="InterPro" id="IPR004701">
    <property type="entry name" value="PTS_EIIA_man-typ"/>
</dbReference>
<dbReference type="STRING" id="157687.HMPREF3180_00869"/>
<evidence type="ECO:0000256" key="8">
    <source>
        <dbReference type="ARBA" id="ARBA00022777"/>
    </source>
</evidence>
<organism evidence="10 11">
    <name type="scientific">Leptotrichia wadei</name>
    <dbReference type="NCBI Taxonomy" id="157687"/>
    <lineage>
        <taxon>Bacteria</taxon>
        <taxon>Fusobacteriati</taxon>
        <taxon>Fusobacteriota</taxon>
        <taxon>Fusobacteriia</taxon>
        <taxon>Fusobacteriales</taxon>
        <taxon>Leptotrichiaceae</taxon>
        <taxon>Leptotrichia</taxon>
    </lineage>
</organism>
<dbReference type="RefSeq" id="WP_060917707.1">
    <property type="nucleotide sequence ID" value="NZ_KQ960047.1"/>
</dbReference>
<protein>
    <submittedName>
        <fullName evidence="10">Putative fructose-specific phosphotransferase enzyme IIA component</fullName>
    </submittedName>
</protein>
<dbReference type="InterPro" id="IPR013789">
    <property type="entry name" value="PTS_EIIA_man"/>
</dbReference>
<evidence type="ECO:0000259" key="9">
    <source>
        <dbReference type="PROSITE" id="PS51096"/>
    </source>
</evidence>
<dbReference type="GO" id="GO:0016773">
    <property type="term" value="F:phosphotransferase activity, alcohol group as acceptor"/>
    <property type="evidence" value="ECO:0007669"/>
    <property type="project" value="InterPro"/>
</dbReference>
<proteinExistence type="predicted"/>
<dbReference type="EMBL" id="LSDD01000057">
    <property type="protein sequence ID" value="KXB67896.1"/>
    <property type="molecule type" value="Genomic_DNA"/>
</dbReference>
<dbReference type="Proteomes" id="UP000070483">
    <property type="component" value="Unassembled WGS sequence"/>
</dbReference>
<evidence type="ECO:0000256" key="5">
    <source>
        <dbReference type="ARBA" id="ARBA00022597"/>
    </source>
</evidence>
<dbReference type="InterPro" id="IPR033887">
    <property type="entry name" value="PTS_IIA_man"/>
</dbReference>
<dbReference type="InterPro" id="IPR051471">
    <property type="entry name" value="Bacterial_PTS_sugar_comp"/>
</dbReference>
<sequence>MINLIVATHGKMSQETVNLTKMVLGESEQLDFVTFVPGEGPEDLIKKYQDIIAKYDSEGTLFLVDLFGGSPYNAACRVVAETENTDVITGVNVPMLLEVLDAREETNDVAELVQIAKNSGINGIKIFSELFVDNSDDEDEDLDELDL</sequence>
<evidence type="ECO:0000256" key="4">
    <source>
        <dbReference type="ARBA" id="ARBA00022553"/>
    </source>
</evidence>
<dbReference type="PROSITE" id="PS51096">
    <property type="entry name" value="PTS_EIIA_TYPE_4"/>
    <property type="match status" value="1"/>
</dbReference>
<dbReference type="GO" id="GO:0016020">
    <property type="term" value="C:membrane"/>
    <property type="evidence" value="ECO:0007669"/>
    <property type="project" value="InterPro"/>
</dbReference>
<feature type="domain" description="PTS EIIA type-4" evidence="9">
    <location>
        <begin position="1"/>
        <end position="124"/>
    </location>
</feature>
<dbReference type="OrthoDB" id="9799827at2"/>
<dbReference type="GO" id="GO:0016301">
    <property type="term" value="F:kinase activity"/>
    <property type="evidence" value="ECO:0007669"/>
    <property type="project" value="UniProtKB-KW"/>
</dbReference>
<reference evidence="11" key="1">
    <citation type="submission" date="2016-01" db="EMBL/GenBank/DDBJ databases">
        <authorList>
            <person name="Mitreva M."/>
            <person name="Pepin K.H."/>
            <person name="Mihindukulasuriya K.A."/>
            <person name="Fulton R."/>
            <person name="Fronick C."/>
            <person name="O'Laughlin M."/>
            <person name="Miner T."/>
            <person name="Herter B."/>
            <person name="Rosa B.A."/>
            <person name="Cordes M."/>
            <person name="Tomlinson C."/>
            <person name="Wollam A."/>
            <person name="Palsikar V.B."/>
            <person name="Mardis E.R."/>
            <person name="Wilson R.K."/>
        </authorList>
    </citation>
    <scope>NUCLEOTIDE SEQUENCE [LARGE SCALE GENOMIC DNA]</scope>
    <source>
        <strain evidence="11">KA00185</strain>
    </source>
</reference>
<evidence type="ECO:0000256" key="1">
    <source>
        <dbReference type="ARBA" id="ARBA00004496"/>
    </source>
</evidence>
<evidence type="ECO:0000313" key="10">
    <source>
        <dbReference type="EMBL" id="KXB67896.1"/>
    </source>
</evidence>
<accession>A0A134AJI2</accession>
<dbReference type="AlphaFoldDB" id="A0A134AJI2"/>
<dbReference type="InterPro" id="IPR036662">
    <property type="entry name" value="PTS_EIIA_man-typ_sf"/>
</dbReference>
<keyword evidence="3" id="KW-0963">Cytoplasm</keyword>
<keyword evidence="5" id="KW-0762">Sugar transport</keyword>
<dbReference type="Gene3D" id="3.40.50.510">
    <property type="entry name" value="Phosphotransferase system, mannose-type IIA component"/>
    <property type="match status" value="1"/>
</dbReference>
<keyword evidence="11" id="KW-1185">Reference proteome</keyword>